<dbReference type="EC" id="2.4.-.-" evidence="3"/>
<dbReference type="SUPFAM" id="SSF53756">
    <property type="entry name" value="UDP-Glycosyltransferase/glycogen phosphorylase"/>
    <property type="match status" value="1"/>
</dbReference>
<keyword evidence="5" id="KW-1185">Reference proteome</keyword>
<keyword evidence="3" id="KW-0328">Glycosyltransferase</keyword>
<dbReference type="InterPro" id="IPR001296">
    <property type="entry name" value="Glyco_trans_1"/>
</dbReference>
<dbReference type="RefSeq" id="WP_225697737.1">
    <property type="nucleotide sequence ID" value="NZ_JAIXNE010000002.1"/>
</dbReference>
<dbReference type="GO" id="GO:0016757">
    <property type="term" value="F:glycosyltransferase activity"/>
    <property type="evidence" value="ECO:0007669"/>
    <property type="project" value="UniProtKB-KW"/>
</dbReference>
<dbReference type="Gene3D" id="3.40.50.2000">
    <property type="entry name" value="Glycogen Phosphorylase B"/>
    <property type="match status" value="2"/>
</dbReference>
<dbReference type="Proteomes" id="UP001139409">
    <property type="component" value="Unassembled WGS sequence"/>
</dbReference>
<dbReference type="AlphaFoldDB" id="A0A9X1HPX8"/>
<keyword evidence="3" id="KW-0808">Transferase</keyword>
<evidence type="ECO:0000259" key="1">
    <source>
        <dbReference type="Pfam" id="PF00534"/>
    </source>
</evidence>
<reference evidence="3" key="1">
    <citation type="submission" date="2021-09" db="EMBL/GenBank/DDBJ databases">
        <title>Fulvivirga sp. isolated from coastal sediment.</title>
        <authorList>
            <person name="Yu H."/>
        </authorList>
    </citation>
    <scope>NUCLEOTIDE SEQUENCE</scope>
    <source>
        <strain evidence="3">1062</strain>
    </source>
</reference>
<dbReference type="Pfam" id="PF00534">
    <property type="entry name" value="Glycos_transf_1"/>
    <property type="match status" value="1"/>
</dbReference>
<dbReference type="EMBL" id="JAIXNE010000003">
    <property type="protein sequence ID" value="MCA6075801.1"/>
    <property type="molecule type" value="Genomic_DNA"/>
</dbReference>
<dbReference type="EMBL" id="JAIXNE010000002">
    <property type="protein sequence ID" value="MCA6074624.1"/>
    <property type="molecule type" value="Genomic_DNA"/>
</dbReference>
<name>A0A9X1HPX8_9BACT</name>
<feature type="domain" description="Glycosyl transferase family 1" evidence="1">
    <location>
        <begin position="186"/>
        <end position="331"/>
    </location>
</feature>
<sequence>MKRKRIVFASVLKPVDDPRTYLKLAKSLVPSGKYDVNIIGFPGKAPIIDPEINFIPLEPFPRKSLKRLLITTKIEKLIRRLEPDLLIINTHELLGMAKRLKNKDLRIIYDVRENYYQNILHRKHFFSRPLARLTRRKETGSVKFIDHYILAERCYADQLAFTRNKATILENKAIMPESATFPGTARNPLTFVFTGTLANHTGISECIEMVEQVRKIDPSARLLICGNSFDTSFLNKLRNRITKYPWIEANISEAPLPYDQILRTLVKADAAVISYESWVYDKMPSKLYEYLAHEIPIVFIKYSSIWKSFCDTYRASVVYKSDPEQLIKELADSRFYMDKPGAEVHWEHEALDFRALVDNLLNS</sequence>
<accession>A0A9X1HPX8</accession>
<evidence type="ECO:0000313" key="4">
    <source>
        <dbReference type="EMBL" id="MCA6076929.1"/>
    </source>
</evidence>
<comment type="caution">
    <text evidence="3">The sequence shown here is derived from an EMBL/GenBank/DDBJ whole genome shotgun (WGS) entry which is preliminary data.</text>
</comment>
<proteinExistence type="predicted"/>
<protein>
    <submittedName>
        <fullName evidence="3">Glycosyltransferase</fullName>
        <ecNumber evidence="3">2.4.-.-</ecNumber>
    </submittedName>
</protein>
<evidence type="ECO:0000313" key="2">
    <source>
        <dbReference type="EMBL" id="MCA6074624.1"/>
    </source>
</evidence>
<evidence type="ECO:0000313" key="5">
    <source>
        <dbReference type="Proteomes" id="UP001139409"/>
    </source>
</evidence>
<evidence type="ECO:0000313" key="3">
    <source>
        <dbReference type="EMBL" id="MCA6075801.1"/>
    </source>
</evidence>
<gene>
    <name evidence="2" type="ORF">LDX50_07070</name>
    <name evidence="3" type="ORF">LDX50_13040</name>
    <name evidence="4" type="ORF">LDX50_18760</name>
</gene>
<organism evidence="3 5">
    <name type="scientific">Fulvivirga sedimenti</name>
    <dbReference type="NCBI Taxonomy" id="2879465"/>
    <lineage>
        <taxon>Bacteria</taxon>
        <taxon>Pseudomonadati</taxon>
        <taxon>Bacteroidota</taxon>
        <taxon>Cytophagia</taxon>
        <taxon>Cytophagales</taxon>
        <taxon>Fulvivirgaceae</taxon>
        <taxon>Fulvivirga</taxon>
    </lineage>
</organism>
<dbReference type="EMBL" id="JAIXNE010000004">
    <property type="protein sequence ID" value="MCA6076929.1"/>
    <property type="molecule type" value="Genomic_DNA"/>
</dbReference>